<dbReference type="Araport" id="AT5G25195"/>
<gene>
    <name evidence="1 2" type="ordered locus">At5g25195</name>
</gene>
<evidence type="ECO:0000313" key="3">
    <source>
        <dbReference type="Proteomes" id="UP000006548"/>
    </source>
</evidence>
<evidence type="ECO:0000313" key="1">
    <source>
        <dbReference type="Araport" id="AT5G25195"/>
    </source>
</evidence>
<proteinExistence type="predicted"/>
<dbReference type="EMBL" id="CP002688">
    <property type="protein sequence ID" value="ANM68748.1"/>
    <property type="molecule type" value="Genomic_DNA"/>
</dbReference>
<name>A0A1P8BAX2_ARATH</name>
<sequence>MILSFEIRITTKIEVKMVSWSKFLRMDTGSKIVNVLAPELFRMLFKENKFSQETGIIDM</sequence>
<reference evidence="3" key="2">
    <citation type="journal article" date="2017" name="Plant J.">
        <title>Araport11: a complete reannotation of the Arabidopsis thaliana reference genome.</title>
        <authorList>
            <person name="Cheng C.Y."/>
            <person name="Krishnakumar V."/>
            <person name="Chan A.P."/>
            <person name="Thibaud-Nissen F."/>
            <person name="Schobel S."/>
            <person name="Town C.D."/>
        </authorList>
    </citation>
    <scope>GENOME REANNOTATION</scope>
    <source>
        <strain evidence="3">cv. Columbia</strain>
    </source>
</reference>
<dbReference type="Proteomes" id="UP000006548">
    <property type="component" value="Chromosome 5"/>
</dbReference>
<evidence type="ECO:0000313" key="2">
    <source>
        <dbReference type="EMBL" id="ANM68748.1"/>
    </source>
</evidence>
<dbReference type="AlphaFoldDB" id="A0A1P8BAX2"/>
<dbReference type="TAIR" id="AT5G25195"/>
<keyword evidence="3" id="KW-1185">Reference proteome</keyword>
<protein>
    <submittedName>
        <fullName evidence="2">F-box/associated interaction domain protein</fullName>
    </submittedName>
</protein>
<dbReference type="InParanoid" id="A0A1P8BAX2"/>
<accession>A0A1P8BAX2</accession>
<dbReference type="RefSeq" id="NP_001330472.1">
    <property type="nucleotide sequence ID" value="NM_001343912.1"/>
</dbReference>
<dbReference type="GeneID" id="28721194"/>
<reference evidence="2 3" key="1">
    <citation type="journal article" date="2000" name="Nature">
        <title>Sequence and analysis of chromosome 5 of the plant Arabidopsis thaliana.</title>
        <authorList>
            <consortium name="Kazusa DNA Research Institute"/>
            <consortium name="Cold Spring Harbor and Washington University in St Louis Sequencing Consortium"/>
            <consortium name="European Union Arabidopsis Genome Sequencing Consortium"/>
            <person name="Tabata S."/>
            <person name="Kaneko T."/>
            <person name="Nakamura Y."/>
            <person name="Kotani H."/>
            <person name="Kato T."/>
            <person name="Asamizu E."/>
            <person name="Miyajima N."/>
            <person name="Sasamoto S."/>
            <person name="Kimura T."/>
            <person name="Hosouchi T."/>
            <person name="Kawashima K."/>
            <person name="Kohara M."/>
            <person name="Matsumoto M."/>
            <person name="Matsuno A."/>
            <person name="Muraki A."/>
            <person name="Nakayama S."/>
            <person name="Nakazaki N."/>
            <person name="Naruo K."/>
            <person name="Okumura S."/>
            <person name="Shinpo S."/>
            <person name="Takeuchi C."/>
            <person name="Wada T."/>
            <person name="Watanabe A."/>
            <person name="Yamada M."/>
            <person name="Yasuda M."/>
            <person name="Sato S."/>
            <person name="de la Bastide M."/>
            <person name="Huang E."/>
            <person name="Spiegel L."/>
            <person name="Gnoj L."/>
            <person name="O'Shaughnessy A."/>
            <person name="Preston R."/>
            <person name="Habermann K."/>
            <person name="Murray J."/>
            <person name="Johnson D."/>
            <person name="Rohlfing T."/>
            <person name="Nelson J."/>
            <person name="Stoneking T."/>
            <person name="Pepin K."/>
            <person name="Spieth J."/>
            <person name="Sekhon M."/>
            <person name="Armstrong J."/>
            <person name="Becker M."/>
            <person name="Belter E."/>
            <person name="Cordum H."/>
            <person name="Cordes M."/>
            <person name="Courtney L."/>
            <person name="Courtney W."/>
            <person name="Dante M."/>
            <person name="Du H."/>
            <person name="Edwards J."/>
            <person name="Fryman J."/>
            <person name="Haakensen B."/>
            <person name="Lamar E."/>
            <person name="Latreille P."/>
            <person name="Leonard S."/>
            <person name="Meyer R."/>
            <person name="Mulvaney E."/>
            <person name="Ozersky P."/>
            <person name="Riley A."/>
            <person name="Strowmatt C."/>
            <person name="Wagner-McPherson C."/>
            <person name="Wollam A."/>
            <person name="Yoakum M."/>
            <person name="Bell M."/>
            <person name="Dedhia N."/>
            <person name="Parnell L."/>
            <person name="Shah R."/>
            <person name="Rodriguez M."/>
            <person name="See L.H."/>
            <person name="Vil D."/>
            <person name="Baker J."/>
            <person name="Kirchoff K."/>
            <person name="Toth K."/>
            <person name="King L."/>
            <person name="Bahret A."/>
            <person name="Miller B."/>
            <person name="Marra M."/>
            <person name="Martienssen R."/>
            <person name="McCombie W.R."/>
            <person name="Wilson R.K."/>
            <person name="Murphy G."/>
            <person name="Bancroft I."/>
            <person name="Volckaert G."/>
            <person name="Wambutt R."/>
            <person name="Dusterhoft A."/>
            <person name="Stiekema W."/>
            <person name="Pohl T."/>
            <person name="Entian K.D."/>
            <person name="Terryn N."/>
            <person name="Hartley N."/>
            <person name="Bent E."/>
            <person name="Johnson S."/>
            <person name="Langham S.A."/>
            <person name="McCullagh B."/>
            <person name="Robben J."/>
            <person name="Grymonprez B."/>
            <person name="Zimmermann W."/>
            <person name="Ramsperger U."/>
            <person name="Wedler H."/>
            <person name="Balke K."/>
            <person name="Wedler E."/>
            <person name="Peters S."/>
            <person name="van Staveren M."/>
            <person name="Dirkse W."/>
            <person name="Mooijman P."/>
            <person name="Lankhorst R.K."/>
            <person name="Weitzenegger T."/>
            <person name="Bothe G."/>
            <person name="Rose M."/>
            <person name="Hauf J."/>
            <person name="Berneiser S."/>
            <person name="Hempel S."/>
            <person name="Feldpausch M."/>
            <person name="Lamberth S."/>
            <person name="Villarroel R."/>
            <person name="Gielen J."/>
            <person name="Ardiles W."/>
            <person name="Bents O."/>
            <person name="Lemcke K."/>
            <person name="Kolesov G."/>
            <person name="Mayer K."/>
            <person name="Rudd S."/>
            <person name="Schoof H."/>
            <person name="Schueller C."/>
            <person name="Zaccaria P."/>
            <person name="Mewes H.W."/>
            <person name="Bevan M."/>
            <person name="Fransz P."/>
        </authorList>
    </citation>
    <scope>NUCLEOTIDE SEQUENCE [LARGE SCALE GENOMIC DNA]</scope>
    <source>
        <strain evidence="3">cv. Columbia</strain>
    </source>
</reference>
<organism evidence="2 3">
    <name type="scientific">Arabidopsis thaliana</name>
    <name type="common">Mouse-ear cress</name>
    <dbReference type="NCBI Taxonomy" id="3702"/>
    <lineage>
        <taxon>Eukaryota</taxon>
        <taxon>Viridiplantae</taxon>
        <taxon>Streptophyta</taxon>
        <taxon>Embryophyta</taxon>
        <taxon>Tracheophyta</taxon>
        <taxon>Spermatophyta</taxon>
        <taxon>Magnoliopsida</taxon>
        <taxon>eudicotyledons</taxon>
        <taxon>Gunneridae</taxon>
        <taxon>Pentapetalae</taxon>
        <taxon>rosids</taxon>
        <taxon>malvids</taxon>
        <taxon>Brassicales</taxon>
        <taxon>Brassicaceae</taxon>
        <taxon>Camelineae</taxon>
        <taxon>Arabidopsis</taxon>
    </lineage>
</organism>
<dbReference type="KEGG" id="ath:AT5G25195"/>